<proteinExistence type="predicted"/>
<feature type="transmembrane region" description="Helical" evidence="1">
    <location>
        <begin position="74"/>
        <end position="97"/>
    </location>
</feature>
<keyword evidence="1" id="KW-0472">Membrane</keyword>
<accession>A0AAU8IG29</accession>
<gene>
    <name evidence="2" type="ORF">ABNN70_15405</name>
</gene>
<protein>
    <submittedName>
        <fullName evidence="2">Uncharacterized protein</fullName>
    </submittedName>
</protein>
<keyword evidence="1" id="KW-0812">Transmembrane</keyword>
<feature type="transmembrane region" description="Helical" evidence="1">
    <location>
        <begin position="133"/>
        <end position="151"/>
    </location>
</feature>
<name>A0AAU8IG29_9BACL</name>
<evidence type="ECO:0000313" key="2">
    <source>
        <dbReference type="EMBL" id="XCJ16968.1"/>
    </source>
</evidence>
<dbReference type="AlphaFoldDB" id="A0AAU8IG29"/>
<feature type="transmembrane region" description="Helical" evidence="1">
    <location>
        <begin position="15"/>
        <end position="32"/>
    </location>
</feature>
<keyword evidence="1" id="KW-1133">Transmembrane helix</keyword>
<feature type="transmembrane region" description="Helical" evidence="1">
    <location>
        <begin position="104"/>
        <end position="127"/>
    </location>
</feature>
<organism evidence="2">
    <name type="scientific">Sporolactobacillus sp. Y61</name>
    <dbReference type="NCBI Taxonomy" id="3160863"/>
    <lineage>
        <taxon>Bacteria</taxon>
        <taxon>Bacillati</taxon>
        <taxon>Bacillota</taxon>
        <taxon>Bacilli</taxon>
        <taxon>Bacillales</taxon>
        <taxon>Sporolactobacillaceae</taxon>
        <taxon>Sporolactobacillus</taxon>
    </lineage>
</organism>
<feature type="transmembrane region" description="Helical" evidence="1">
    <location>
        <begin position="41"/>
        <end position="68"/>
    </location>
</feature>
<evidence type="ECO:0000256" key="1">
    <source>
        <dbReference type="SAM" id="Phobius"/>
    </source>
</evidence>
<sequence length="159" mass="18477">MESITDRLDLRSDGIWYPIAVAILLVLIVLFMRKREMNWRYIYFTFGIVGTMTWVIDMIVGVFFHGYILGWDHVIGLGDLFGVTLIPSFLAIIFLNYRTPSNKWLMLILFILLSLLIEGGAMATGYFRQRNWNLFYSVLGYVVVFGWLLPLHKRIMNAG</sequence>
<reference evidence="2" key="1">
    <citation type="submission" date="2024-06" db="EMBL/GenBank/DDBJ databases">
        <authorList>
            <person name="Fan A."/>
            <person name="Zhang F.Y."/>
            <person name="Zhang L."/>
        </authorList>
    </citation>
    <scope>NUCLEOTIDE SEQUENCE</scope>
    <source>
        <strain evidence="2">Y61</strain>
    </source>
</reference>
<dbReference type="RefSeq" id="WP_353948304.1">
    <property type="nucleotide sequence ID" value="NZ_CP159510.1"/>
</dbReference>
<dbReference type="EMBL" id="CP159510">
    <property type="protein sequence ID" value="XCJ16968.1"/>
    <property type="molecule type" value="Genomic_DNA"/>
</dbReference>